<feature type="coiled-coil region" evidence="1">
    <location>
        <begin position="59"/>
        <end position="93"/>
    </location>
</feature>
<protein>
    <recommendedName>
        <fullName evidence="3">DUF5320 domain-containing protein</fullName>
    </recommendedName>
</protein>
<proteinExistence type="predicted"/>
<name>A0A7V3YK05_9BACT</name>
<gene>
    <name evidence="2" type="ORF">ENU96_00220</name>
</gene>
<sequence length="93" mass="10586">MYGWRGSWRGAWISGVPAGYRYIGPCRCGGGPHAFYMDPAGRIVHTSALWRASFAGPTLRDLEAELEALREEKAYLEKRIQELEELKKKETQN</sequence>
<keyword evidence="1" id="KW-0175">Coiled coil</keyword>
<organism evidence="2">
    <name type="scientific">Candidatus Caldatribacterium californiense</name>
    <dbReference type="NCBI Taxonomy" id="1454726"/>
    <lineage>
        <taxon>Bacteria</taxon>
        <taxon>Pseudomonadati</taxon>
        <taxon>Atribacterota</taxon>
        <taxon>Atribacteria</taxon>
        <taxon>Atribacterales</taxon>
        <taxon>Candidatus Caldatribacteriaceae</taxon>
        <taxon>Candidatus Caldatribacterium</taxon>
    </lineage>
</organism>
<dbReference type="AlphaFoldDB" id="A0A7V3YK05"/>
<accession>A0A7V3YK05</accession>
<comment type="caution">
    <text evidence="2">The sequence shown here is derived from an EMBL/GenBank/DDBJ whole genome shotgun (WGS) entry which is preliminary data.</text>
</comment>
<evidence type="ECO:0008006" key="3">
    <source>
        <dbReference type="Google" id="ProtNLM"/>
    </source>
</evidence>
<dbReference type="EMBL" id="DTEN01000008">
    <property type="protein sequence ID" value="HGI74099.1"/>
    <property type="molecule type" value="Genomic_DNA"/>
</dbReference>
<evidence type="ECO:0000256" key="1">
    <source>
        <dbReference type="SAM" id="Coils"/>
    </source>
</evidence>
<evidence type="ECO:0000313" key="2">
    <source>
        <dbReference type="EMBL" id="HGI74099.1"/>
    </source>
</evidence>
<reference evidence="2" key="1">
    <citation type="journal article" date="2020" name="mSystems">
        <title>Genome- and Community-Level Interaction Insights into Carbon Utilization and Element Cycling Functions of Hydrothermarchaeota in Hydrothermal Sediment.</title>
        <authorList>
            <person name="Zhou Z."/>
            <person name="Liu Y."/>
            <person name="Xu W."/>
            <person name="Pan J."/>
            <person name="Luo Z.H."/>
            <person name="Li M."/>
        </authorList>
    </citation>
    <scope>NUCLEOTIDE SEQUENCE [LARGE SCALE GENOMIC DNA]</scope>
    <source>
        <strain evidence="2">SpSt-716</strain>
    </source>
</reference>